<gene>
    <name evidence="1" type="ORF">C1SCF055_LOCUS34595</name>
</gene>
<dbReference type="Proteomes" id="UP001152797">
    <property type="component" value="Unassembled WGS sequence"/>
</dbReference>
<evidence type="ECO:0000313" key="1">
    <source>
        <dbReference type="EMBL" id="CAI4009223.1"/>
    </source>
</evidence>
<dbReference type="EMBL" id="CAMXCT030004469">
    <property type="protein sequence ID" value="CAL4796535.1"/>
    <property type="molecule type" value="Genomic_DNA"/>
</dbReference>
<evidence type="ECO:0000313" key="2">
    <source>
        <dbReference type="EMBL" id="CAL4796535.1"/>
    </source>
</evidence>
<comment type="caution">
    <text evidence="1">The sequence shown here is derived from an EMBL/GenBank/DDBJ whole genome shotgun (WGS) entry which is preliminary data.</text>
</comment>
<organism evidence="1">
    <name type="scientific">Cladocopium goreaui</name>
    <dbReference type="NCBI Taxonomy" id="2562237"/>
    <lineage>
        <taxon>Eukaryota</taxon>
        <taxon>Sar</taxon>
        <taxon>Alveolata</taxon>
        <taxon>Dinophyceae</taxon>
        <taxon>Suessiales</taxon>
        <taxon>Symbiodiniaceae</taxon>
        <taxon>Cladocopium</taxon>
    </lineage>
</organism>
<keyword evidence="3" id="KW-1185">Reference proteome</keyword>
<accession>A0A9P1GDQ1</accession>
<dbReference type="EMBL" id="CAMXCT010004469">
    <property type="protein sequence ID" value="CAI4009223.1"/>
    <property type="molecule type" value="Genomic_DNA"/>
</dbReference>
<reference evidence="2 3" key="2">
    <citation type="submission" date="2024-05" db="EMBL/GenBank/DDBJ databases">
        <authorList>
            <person name="Chen Y."/>
            <person name="Shah S."/>
            <person name="Dougan E. K."/>
            <person name="Thang M."/>
            <person name="Chan C."/>
        </authorList>
    </citation>
    <scope>NUCLEOTIDE SEQUENCE [LARGE SCALE GENOMIC DNA]</scope>
</reference>
<dbReference type="AlphaFoldDB" id="A0A9P1GDQ1"/>
<reference evidence="1" key="1">
    <citation type="submission" date="2022-10" db="EMBL/GenBank/DDBJ databases">
        <authorList>
            <person name="Chen Y."/>
            <person name="Dougan E. K."/>
            <person name="Chan C."/>
            <person name="Rhodes N."/>
            <person name="Thang M."/>
        </authorList>
    </citation>
    <scope>NUCLEOTIDE SEQUENCE</scope>
</reference>
<dbReference type="OrthoDB" id="432538at2759"/>
<protein>
    <submittedName>
        <fullName evidence="1">Uncharacterized protein</fullName>
    </submittedName>
</protein>
<dbReference type="EMBL" id="CAMXCT020004469">
    <property type="protein sequence ID" value="CAL1162598.1"/>
    <property type="molecule type" value="Genomic_DNA"/>
</dbReference>
<evidence type="ECO:0000313" key="3">
    <source>
        <dbReference type="Proteomes" id="UP001152797"/>
    </source>
</evidence>
<name>A0A9P1GDQ1_9DINO</name>
<proteinExistence type="predicted"/>
<sequence>MVNLEVVDPHQLVSYLFNQCGLQIDGDKVQTFWQHHRAVKSPFMDVYTGGESHIPLGLYGDGARARQIAYQAPEKVIGLFLNVPLFRPKSARHARYLLFSIEEELCFGRKTLNAVYNRLTWSLNHLFHGRWPTHGPRGDRLTSPKAGSLITPDGKQFAVVEHRGDWSFMKWVFGLKSSWKAGTNAPVCYQCRAYGKGPLSERYYHVGENAPAWSTEHTLVSFLAEEMPATDPCPFISLVNFHHDLLKFCQMHVLNLGLLFTANGSSLMTLVDSNYFQVEEEGAPLQRHLDAAYKHFRAFIKMRKIQCSQGPFQEKMVSKSGGEVVFTLKAFNGRVVTEWLSHCLGDIASRPHDDDRIPLTYVAMILGSNTLGLSLSQGSTR</sequence>